<evidence type="ECO:0000313" key="1">
    <source>
        <dbReference type="EMBL" id="MBP1931764.1"/>
    </source>
</evidence>
<reference evidence="1 2" key="1">
    <citation type="submission" date="2021-03" db="EMBL/GenBank/DDBJ databases">
        <title>Genomic Encyclopedia of Type Strains, Phase IV (KMG-IV): sequencing the most valuable type-strain genomes for metagenomic binning, comparative biology and taxonomic classification.</title>
        <authorList>
            <person name="Goeker M."/>
        </authorList>
    </citation>
    <scope>NUCLEOTIDE SEQUENCE [LARGE SCALE GENOMIC DNA]</scope>
    <source>
        <strain evidence="1 2">DSM 24738</strain>
    </source>
</reference>
<evidence type="ECO:0000313" key="2">
    <source>
        <dbReference type="Proteomes" id="UP001519343"/>
    </source>
</evidence>
<dbReference type="EMBL" id="JAGGKT010000004">
    <property type="protein sequence ID" value="MBP1931764.1"/>
    <property type="molecule type" value="Genomic_DNA"/>
</dbReference>
<keyword evidence="2" id="KW-1185">Reference proteome</keyword>
<name>A0ABS4GNE6_9BACL</name>
<protein>
    <submittedName>
        <fullName evidence="1">Uncharacterized protein</fullName>
    </submittedName>
</protein>
<gene>
    <name evidence="1" type="ORF">J2Z37_001765</name>
</gene>
<sequence length="47" mass="5245">MSVSSYLELKEHVGHQIECVMYGGVNVSVVCDTCHVVLLDFDDESEQ</sequence>
<proteinExistence type="predicted"/>
<accession>A0ABS4GNE6</accession>
<comment type="caution">
    <text evidence="1">The sequence shown here is derived from an EMBL/GenBank/DDBJ whole genome shotgun (WGS) entry which is preliminary data.</text>
</comment>
<dbReference type="Proteomes" id="UP001519343">
    <property type="component" value="Unassembled WGS sequence"/>
</dbReference>
<organism evidence="1 2">
    <name type="scientific">Ammoniphilus resinae</name>
    <dbReference type="NCBI Taxonomy" id="861532"/>
    <lineage>
        <taxon>Bacteria</taxon>
        <taxon>Bacillati</taxon>
        <taxon>Bacillota</taxon>
        <taxon>Bacilli</taxon>
        <taxon>Bacillales</taxon>
        <taxon>Paenibacillaceae</taxon>
        <taxon>Aneurinibacillus group</taxon>
        <taxon>Ammoniphilus</taxon>
    </lineage>
</organism>
<dbReference type="RefSeq" id="WP_209809856.1">
    <property type="nucleotide sequence ID" value="NZ_JAGGKT010000004.1"/>
</dbReference>